<comment type="caution">
    <text evidence="16">The sequence shown here is derived from an EMBL/GenBank/DDBJ whole genome shotgun (WGS) entry which is preliminary data.</text>
</comment>
<protein>
    <recommendedName>
        <fullName evidence="18">TonB-dependent receptor</fullName>
    </recommendedName>
</protein>
<evidence type="ECO:0000256" key="3">
    <source>
        <dbReference type="ARBA" id="ARBA00022452"/>
    </source>
</evidence>
<reference evidence="17" key="1">
    <citation type="journal article" date="2018" name="Front. Microbiol.">
        <title>Genome-Based Analysis Reveals the Taxonomy and Diversity of the Family Idiomarinaceae.</title>
        <authorList>
            <person name="Liu Y."/>
            <person name="Lai Q."/>
            <person name="Shao Z."/>
        </authorList>
    </citation>
    <scope>NUCLEOTIDE SEQUENCE [LARGE SCALE GENOMIC DNA]</scope>
    <source>
        <strain evidence="17">BH195</strain>
    </source>
</reference>
<dbReference type="CDD" id="cd01347">
    <property type="entry name" value="ligand_gated_channel"/>
    <property type="match status" value="1"/>
</dbReference>
<dbReference type="Pfam" id="PF07715">
    <property type="entry name" value="Plug"/>
    <property type="match status" value="1"/>
</dbReference>
<keyword evidence="13" id="KW-0732">Signal</keyword>
<keyword evidence="7" id="KW-0406">Ion transport</keyword>
<comment type="subcellular location">
    <subcellularLocation>
        <location evidence="1 11">Cell outer membrane</location>
        <topology evidence="1 11">Multi-pass membrane protein</topology>
    </subcellularLocation>
</comment>
<evidence type="ECO:0000256" key="8">
    <source>
        <dbReference type="ARBA" id="ARBA00023077"/>
    </source>
</evidence>
<evidence type="ECO:0008006" key="18">
    <source>
        <dbReference type="Google" id="ProtNLM"/>
    </source>
</evidence>
<keyword evidence="10 11" id="KW-0998">Cell outer membrane</keyword>
<feature type="domain" description="TonB-dependent receptor plug" evidence="15">
    <location>
        <begin position="55"/>
        <end position="164"/>
    </location>
</feature>
<feature type="chain" id="PRO_5018995193" description="TonB-dependent receptor" evidence="13">
    <location>
        <begin position="26"/>
        <end position="755"/>
    </location>
</feature>
<keyword evidence="6" id="KW-0408">Iron</keyword>
<name>A0A432XS74_9GAMM</name>
<dbReference type="GO" id="GO:0009279">
    <property type="term" value="C:cell outer membrane"/>
    <property type="evidence" value="ECO:0007669"/>
    <property type="project" value="UniProtKB-SubCell"/>
</dbReference>
<keyword evidence="2 11" id="KW-0813">Transport</keyword>
<evidence type="ECO:0000313" key="16">
    <source>
        <dbReference type="EMBL" id="RUO51562.1"/>
    </source>
</evidence>
<evidence type="ECO:0000256" key="1">
    <source>
        <dbReference type="ARBA" id="ARBA00004571"/>
    </source>
</evidence>
<evidence type="ECO:0000256" key="5">
    <source>
        <dbReference type="ARBA" id="ARBA00022692"/>
    </source>
</evidence>
<evidence type="ECO:0000259" key="15">
    <source>
        <dbReference type="Pfam" id="PF07715"/>
    </source>
</evidence>
<keyword evidence="9 11" id="KW-0472">Membrane</keyword>
<dbReference type="Pfam" id="PF00593">
    <property type="entry name" value="TonB_dep_Rec_b-barrel"/>
    <property type="match status" value="1"/>
</dbReference>
<evidence type="ECO:0000256" key="12">
    <source>
        <dbReference type="RuleBase" id="RU003357"/>
    </source>
</evidence>
<keyword evidence="5 11" id="KW-0812">Transmembrane</keyword>
<dbReference type="EMBL" id="PIPW01000004">
    <property type="protein sequence ID" value="RUO51562.1"/>
    <property type="molecule type" value="Genomic_DNA"/>
</dbReference>
<dbReference type="RefSeq" id="WP_126764412.1">
    <property type="nucleotide sequence ID" value="NZ_JBHLTZ010000014.1"/>
</dbReference>
<evidence type="ECO:0000256" key="4">
    <source>
        <dbReference type="ARBA" id="ARBA00022496"/>
    </source>
</evidence>
<dbReference type="PANTHER" id="PTHR32552">
    <property type="entry name" value="FERRICHROME IRON RECEPTOR-RELATED"/>
    <property type="match status" value="1"/>
</dbReference>
<dbReference type="GO" id="GO:0006826">
    <property type="term" value="P:iron ion transport"/>
    <property type="evidence" value="ECO:0007669"/>
    <property type="project" value="UniProtKB-KW"/>
</dbReference>
<evidence type="ECO:0000256" key="9">
    <source>
        <dbReference type="ARBA" id="ARBA00023136"/>
    </source>
</evidence>
<accession>A0A432XS74</accession>
<dbReference type="InterPro" id="IPR012910">
    <property type="entry name" value="Plug_dom"/>
</dbReference>
<dbReference type="PANTHER" id="PTHR32552:SF81">
    <property type="entry name" value="TONB-DEPENDENT OUTER MEMBRANE RECEPTOR"/>
    <property type="match status" value="1"/>
</dbReference>
<keyword evidence="17" id="KW-1185">Reference proteome</keyword>
<dbReference type="Gene3D" id="2.40.170.20">
    <property type="entry name" value="TonB-dependent receptor, beta-barrel domain"/>
    <property type="match status" value="1"/>
</dbReference>
<evidence type="ECO:0000256" key="10">
    <source>
        <dbReference type="ARBA" id="ARBA00023237"/>
    </source>
</evidence>
<dbReference type="SUPFAM" id="SSF56935">
    <property type="entry name" value="Porins"/>
    <property type="match status" value="1"/>
</dbReference>
<sequence length="755" mass="83871">MSQPKFRHSLLALAIASVVSFPAYAQAQDEQEQQAEENGKLERIEVTARRKTESLQEVPVSVSSFGAGDLEQLGVEDITELQQRIPNATIQVSRGTNSTLTAYIRGVGQQDPLWGFEPGVGVYIDDVYIARPQGAVLEVFDLERIEVLRGPQGTLYGKNTIGGALKYVTKELTGYNELSLQGTVGSYNQRDIKISGQTALTDNFFVGGAVASLQRDGFGEYVNTGDENYNKDLLTYRLSAKWLLSDTMDLKFSYDKTEDESNSKGAHRLLTSSVTGQEPYEDVYDSNTAMPVDNLVETEGASLVFNWDINAEWDFKSVTASREGYTDTNIDFNATGEPIFMVPAIYEDEQFTQEFQLSYTNNYNFDFVGGVYYYDGEACGVFGTVLPMYLAAFGGVTVDNGGCVQTESLAVYGQGNYRFNDDLTLTIGGRYTSDEKEADVFRYTYLGVHYINRAGLDTPYDPNEVIDTFGQPFSVNSNFNSQGDWSRFSPHVALNYDLSDDVMIYGSYSNGFKSGGVDMRGDKSLNPTIDEPYDPEIVDTFEIGMKSELLDGRMRLNSAIFYSDYQDMQVTVQRVVESGISSQVLNAGESTVKGFEVETVFAATDTLNFTAMLGYIDAEFDSVVYEEPATGETTDVTDAWSFQNTPELTYNLGMNKTFEMESGQVVWSANYAFRDDTQMFEAPSPLDQESYGLLNTSVVWYSVNGQWNVGLHAKNLTDEEYRVGGYNFGPTFGDDAVVAYYGDPRTFSLSVGYKF</sequence>
<feature type="signal peptide" evidence="13">
    <location>
        <begin position="1"/>
        <end position="25"/>
    </location>
</feature>
<keyword evidence="8 12" id="KW-0798">TonB box</keyword>
<dbReference type="InterPro" id="IPR000531">
    <property type="entry name" value="Beta-barrel_TonB"/>
</dbReference>
<organism evidence="16 17">
    <name type="scientific">Pseudidiomarina halophila</name>
    <dbReference type="NCBI Taxonomy" id="1449799"/>
    <lineage>
        <taxon>Bacteria</taxon>
        <taxon>Pseudomonadati</taxon>
        <taxon>Pseudomonadota</taxon>
        <taxon>Gammaproteobacteria</taxon>
        <taxon>Alteromonadales</taxon>
        <taxon>Idiomarinaceae</taxon>
        <taxon>Pseudidiomarina</taxon>
    </lineage>
</organism>
<dbReference type="Proteomes" id="UP000287198">
    <property type="component" value="Unassembled WGS sequence"/>
</dbReference>
<dbReference type="InterPro" id="IPR039426">
    <property type="entry name" value="TonB-dep_rcpt-like"/>
</dbReference>
<evidence type="ECO:0000313" key="17">
    <source>
        <dbReference type="Proteomes" id="UP000287198"/>
    </source>
</evidence>
<dbReference type="OrthoDB" id="7051185at2"/>
<gene>
    <name evidence="16" type="ORF">CWI69_11325</name>
</gene>
<evidence type="ECO:0000256" key="7">
    <source>
        <dbReference type="ARBA" id="ARBA00023065"/>
    </source>
</evidence>
<dbReference type="InterPro" id="IPR036942">
    <property type="entry name" value="Beta-barrel_TonB_sf"/>
</dbReference>
<comment type="similarity">
    <text evidence="11 12">Belongs to the TonB-dependent receptor family.</text>
</comment>
<evidence type="ECO:0000256" key="11">
    <source>
        <dbReference type="PROSITE-ProRule" id="PRU01360"/>
    </source>
</evidence>
<keyword evidence="3 11" id="KW-1134">Transmembrane beta strand</keyword>
<evidence type="ECO:0000256" key="2">
    <source>
        <dbReference type="ARBA" id="ARBA00022448"/>
    </source>
</evidence>
<evidence type="ECO:0000256" key="6">
    <source>
        <dbReference type="ARBA" id="ARBA00023004"/>
    </source>
</evidence>
<evidence type="ECO:0000256" key="13">
    <source>
        <dbReference type="SAM" id="SignalP"/>
    </source>
</evidence>
<proteinExistence type="inferred from homology"/>
<keyword evidence="4" id="KW-0410">Iron transport</keyword>
<feature type="domain" description="TonB-dependent receptor-like beta-barrel" evidence="14">
    <location>
        <begin position="286"/>
        <end position="716"/>
    </location>
</feature>
<dbReference type="PROSITE" id="PS52016">
    <property type="entry name" value="TONB_DEPENDENT_REC_3"/>
    <property type="match status" value="1"/>
</dbReference>
<dbReference type="AlphaFoldDB" id="A0A432XS74"/>
<evidence type="ECO:0000259" key="14">
    <source>
        <dbReference type="Pfam" id="PF00593"/>
    </source>
</evidence>